<dbReference type="OrthoDB" id="886726at2"/>
<organism evidence="1 2">
    <name type="scientific">Echinicola strongylocentroti</name>
    <dbReference type="NCBI Taxonomy" id="1795355"/>
    <lineage>
        <taxon>Bacteria</taxon>
        <taxon>Pseudomonadati</taxon>
        <taxon>Bacteroidota</taxon>
        <taxon>Cytophagia</taxon>
        <taxon>Cytophagales</taxon>
        <taxon>Cyclobacteriaceae</taxon>
        <taxon>Echinicola</taxon>
    </lineage>
</organism>
<accession>A0A2Z4IF22</accession>
<sequence length="87" mass="10135">MEKIILSCKMTTKLVEKERITQLNLREKLQMRMHLFMCTACKAYIRQSKALERIISNWAQSSKTPTRTFTLSDNAKKEIIKKIAASD</sequence>
<keyword evidence="2" id="KW-1185">Reference proteome</keyword>
<evidence type="ECO:0000313" key="2">
    <source>
        <dbReference type="Proteomes" id="UP000248688"/>
    </source>
</evidence>
<reference evidence="1 2" key="1">
    <citation type="submission" date="2018-06" db="EMBL/GenBank/DDBJ databases">
        <title>Echinicola strongylocentroti sp. nov., isolated from a sea urchin Strongylocentrotus intermedius.</title>
        <authorList>
            <person name="Bae S.S."/>
        </authorList>
    </citation>
    <scope>NUCLEOTIDE SEQUENCE [LARGE SCALE GENOMIC DNA]</scope>
    <source>
        <strain evidence="1 2">MEBiC08714</strain>
    </source>
</reference>
<dbReference type="Proteomes" id="UP000248688">
    <property type="component" value="Chromosome"/>
</dbReference>
<dbReference type="KEGG" id="est:DN752_05895"/>
<name>A0A2Z4IF22_9BACT</name>
<gene>
    <name evidence="1" type="ORF">DN752_05895</name>
</gene>
<dbReference type="AlphaFoldDB" id="A0A2Z4IF22"/>
<protein>
    <submittedName>
        <fullName evidence="1">Zf-HC2 domain-containing protein</fullName>
    </submittedName>
</protein>
<dbReference type="EMBL" id="CP030041">
    <property type="protein sequence ID" value="AWW29691.1"/>
    <property type="molecule type" value="Genomic_DNA"/>
</dbReference>
<proteinExistence type="predicted"/>
<evidence type="ECO:0000313" key="1">
    <source>
        <dbReference type="EMBL" id="AWW29691.1"/>
    </source>
</evidence>